<reference evidence="6" key="2">
    <citation type="submission" date="2021-04" db="EMBL/GenBank/DDBJ databases">
        <authorList>
            <person name="Gilroy R."/>
        </authorList>
    </citation>
    <scope>NUCLEOTIDE SEQUENCE</scope>
    <source>
        <strain evidence="6">1282</strain>
    </source>
</reference>
<dbReference type="InterPro" id="IPR059177">
    <property type="entry name" value="GH29D-like_dom"/>
</dbReference>
<dbReference type="EMBL" id="DXDU01000127">
    <property type="protein sequence ID" value="HIY27072.1"/>
    <property type="molecule type" value="Genomic_DNA"/>
</dbReference>
<dbReference type="PROSITE" id="PS51272">
    <property type="entry name" value="SLH"/>
    <property type="match status" value="3"/>
</dbReference>
<dbReference type="InterPro" id="IPR003646">
    <property type="entry name" value="SH3-like_bac-type"/>
</dbReference>
<feature type="domain" description="SLH" evidence="4">
    <location>
        <begin position="423"/>
        <end position="486"/>
    </location>
</feature>
<evidence type="ECO:0000259" key="5">
    <source>
        <dbReference type="PROSITE" id="PS51781"/>
    </source>
</evidence>
<dbReference type="Proteomes" id="UP000823915">
    <property type="component" value="Unassembled WGS sequence"/>
</dbReference>
<dbReference type="Gene3D" id="3.90.1720.10">
    <property type="entry name" value="endopeptidase domain like (from Nostoc punctiforme)"/>
    <property type="match status" value="1"/>
</dbReference>
<feature type="compositionally biased region" description="Gly residues" evidence="2">
    <location>
        <begin position="258"/>
        <end position="268"/>
    </location>
</feature>
<comment type="caution">
    <text evidence="6">The sequence shown here is derived from an EMBL/GenBank/DDBJ whole genome shotgun (WGS) entry which is preliminary data.</text>
</comment>
<dbReference type="AlphaFoldDB" id="A0A9D2C233"/>
<feature type="signal peptide" evidence="3">
    <location>
        <begin position="1"/>
        <end position="25"/>
    </location>
</feature>
<proteinExistence type="predicted"/>
<feature type="domain" description="SLH" evidence="4">
    <location>
        <begin position="488"/>
        <end position="545"/>
    </location>
</feature>
<dbReference type="Pfam" id="PF13290">
    <property type="entry name" value="CHB_HEX_C_1"/>
    <property type="match status" value="1"/>
</dbReference>
<sequence length="602" mass="64307">MARSRSSRLLCLVLSLLLLLGMAVALPGATASAAQGVTSLEFAEHGLTAWRDGWVYVYGGKGEQYDGTRASDCAGLLYAFFTDHGIYSCYGGASSQVRHNTIWHGSLEELPRIHGLSVTMVDPYDYQYPYGHVGIYVGNGMVTDNSTYGTNMIYDSVYSRGWSEWHLFDCGLLFPVSGWYEFDGNMYHYTDYQYDVNTTVDGYTIGADGIAYNADGTALTYSDALQNEGYVNAATVRDYLKSQGIGYEVGAGYGGGSSDGGSNGGGSGDSHTNAQVTGSGVNVRSQPTTQSSTLTNLSYGTQILVTGQAEGESVTSGGQTSTLWYEIVLPSNGATGYISSLFVEITGELDMPDTPTITFEDGYVVMTANSEEETIYYTTDGTTPTEDSTPYTGSIYMVGLTYKAVTVLDGQSSAVATASVMNNGTIFVDFTTDHWYFEDVNRAVSYEIFGGRGDGTFDPEAQITRGDFVKALANLDGVDLSAYDGSTPFSDVDASAYYAPAIQWAYSMGYINGMDGSSFQPGASITREAMCQILANYGSLQPLGSSGAFSDDSSIASWAKDAVYACRDYGIVGGMGGNSFEPKSTATRAQACVILSNYCETF</sequence>
<feature type="chain" id="PRO_5038844368" evidence="3">
    <location>
        <begin position="26"/>
        <end position="602"/>
    </location>
</feature>
<evidence type="ECO:0000256" key="3">
    <source>
        <dbReference type="SAM" id="SignalP"/>
    </source>
</evidence>
<evidence type="ECO:0000313" key="7">
    <source>
        <dbReference type="Proteomes" id="UP000823915"/>
    </source>
</evidence>
<dbReference type="Gene3D" id="2.30.30.40">
    <property type="entry name" value="SH3 Domains"/>
    <property type="match status" value="1"/>
</dbReference>
<feature type="domain" description="SH3b" evidence="5">
    <location>
        <begin position="271"/>
        <end position="347"/>
    </location>
</feature>
<reference evidence="6" key="1">
    <citation type="journal article" date="2021" name="PeerJ">
        <title>Extensive microbial diversity within the chicken gut microbiome revealed by metagenomics and culture.</title>
        <authorList>
            <person name="Gilroy R."/>
            <person name="Ravi A."/>
            <person name="Getino M."/>
            <person name="Pursley I."/>
            <person name="Horton D.L."/>
            <person name="Alikhan N.F."/>
            <person name="Baker D."/>
            <person name="Gharbi K."/>
            <person name="Hall N."/>
            <person name="Watson M."/>
            <person name="Adriaenssens E.M."/>
            <person name="Foster-Nyarko E."/>
            <person name="Jarju S."/>
            <person name="Secka A."/>
            <person name="Antonio M."/>
            <person name="Oren A."/>
            <person name="Chaudhuri R.R."/>
            <person name="La Ragione R."/>
            <person name="Hildebrand F."/>
            <person name="Pallen M.J."/>
        </authorList>
    </citation>
    <scope>NUCLEOTIDE SEQUENCE</scope>
    <source>
        <strain evidence="6">1282</strain>
    </source>
</reference>
<evidence type="ECO:0000256" key="1">
    <source>
        <dbReference type="ARBA" id="ARBA00022737"/>
    </source>
</evidence>
<evidence type="ECO:0000259" key="4">
    <source>
        <dbReference type="PROSITE" id="PS51272"/>
    </source>
</evidence>
<dbReference type="Pfam" id="PF08239">
    <property type="entry name" value="SH3_3"/>
    <property type="match status" value="1"/>
</dbReference>
<organism evidence="6 7">
    <name type="scientific">Candidatus Acutalibacter pullistercoris</name>
    <dbReference type="NCBI Taxonomy" id="2838418"/>
    <lineage>
        <taxon>Bacteria</taxon>
        <taxon>Bacillati</taxon>
        <taxon>Bacillota</taxon>
        <taxon>Clostridia</taxon>
        <taxon>Eubacteriales</taxon>
        <taxon>Acutalibacteraceae</taxon>
        <taxon>Acutalibacter</taxon>
    </lineage>
</organism>
<accession>A0A9D2C233</accession>
<feature type="region of interest" description="Disordered" evidence="2">
    <location>
        <begin position="258"/>
        <end position="292"/>
    </location>
</feature>
<keyword evidence="1" id="KW-0677">Repeat</keyword>
<evidence type="ECO:0000256" key="2">
    <source>
        <dbReference type="SAM" id="MobiDB-lite"/>
    </source>
</evidence>
<feature type="domain" description="SLH" evidence="4">
    <location>
        <begin position="546"/>
        <end position="602"/>
    </location>
</feature>
<dbReference type="Pfam" id="PF00395">
    <property type="entry name" value="SLH"/>
    <property type="match status" value="3"/>
</dbReference>
<name>A0A9D2C233_9FIRM</name>
<feature type="compositionally biased region" description="Polar residues" evidence="2">
    <location>
        <begin position="271"/>
        <end position="292"/>
    </location>
</feature>
<protein>
    <submittedName>
        <fullName evidence="6">S-layer homology domain-containing protein</fullName>
    </submittedName>
</protein>
<gene>
    <name evidence="6" type="ORF">H9838_07890</name>
</gene>
<dbReference type="SMART" id="SM00287">
    <property type="entry name" value="SH3b"/>
    <property type="match status" value="1"/>
</dbReference>
<keyword evidence="3" id="KW-0732">Signal</keyword>
<evidence type="ECO:0000313" key="6">
    <source>
        <dbReference type="EMBL" id="HIY27072.1"/>
    </source>
</evidence>
<dbReference type="PROSITE" id="PS51781">
    <property type="entry name" value="SH3B"/>
    <property type="match status" value="1"/>
</dbReference>
<dbReference type="InterPro" id="IPR001119">
    <property type="entry name" value="SLH_dom"/>
</dbReference>